<proteinExistence type="predicted"/>
<feature type="transmembrane region" description="Helical" evidence="1">
    <location>
        <begin position="90"/>
        <end position="110"/>
    </location>
</feature>
<accession>A0ABS2PLH7</accession>
<name>A0ABS2PLH7_9STRE</name>
<dbReference type="InterPro" id="IPR010699">
    <property type="entry name" value="DUF1275"/>
</dbReference>
<keyword evidence="3" id="KW-1185">Reference proteome</keyword>
<dbReference type="PANTHER" id="PTHR37314">
    <property type="entry name" value="SLR0142 PROTEIN"/>
    <property type="match status" value="1"/>
</dbReference>
<keyword evidence="1" id="KW-1133">Transmembrane helix</keyword>
<reference evidence="2 3" key="1">
    <citation type="submission" date="2021-01" db="EMBL/GenBank/DDBJ databases">
        <title>Genomic Encyclopedia of Type Strains, Phase IV (KMG-IV): sequencing the most valuable type-strain genomes for metagenomic binning, comparative biology and taxonomic classification.</title>
        <authorList>
            <person name="Goeker M."/>
        </authorList>
    </citation>
    <scope>NUCLEOTIDE SEQUENCE [LARGE SCALE GENOMIC DNA]</scope>
    <source>
        <strain evidence="2 3">DSM 27513</strain>
    </source>
</reference>
<evidence type="ECO:0000313" key="2">
    <source>
        <dbReference type="EMBL" id="MBM7635845.1"/>
    </source>
</evidence>
<evidence type="ECO:0000256" key="1">
    <source>
        <dbReference type="SAM" id="Phobius"/>
    </source>
</evidence>
<feature type="transmembrane region" description="Helical" evidence="1">
    <location>
        <begin position="12"/>
        <end position="31"/>
    </location>
</feature>
<organism evidence="2 3">
    <name type="scientific">Streptococcus saliviloxodontae</name>
    <dbReference type="NCBI Taxonomy" id="1349416"/>
    <lineage>
        <taxon>Bacteria</taxon>
        <taxon>Bacillati</taxon>
        <taxon>Bacillota</taxon>
        <taxon>Bacilli</taxon>
        <taxon>Lactobacillales</taxon>
        <taxon>Streptococcaceae</taxon>
        <taxon>Streptococcus</taxon>
    </lineage>
</organism>
<dbReference type="RefSeq" id="WP_205016761.1">
    <property type="nucleotide sequence ID" value="NZ_JAFBEI010000010.1"/>
</dbReference>
<keyword evidence="1" id="KW-0472">Membrane</keyword>
<dbReference type="PANTHER" id="PTHR37314:SF4">
    <property type="entry name" value="UPF0700 TRANSMEMBRANE PROTEIN YOAK"/>
    <property type="match status" value="1"/>
</dbReference>
<feature type="transmembrane region" description="Helical" evidence="1">
    <location>
        <begin position="57"/>
        <end position="78"/>
    </location>
</feature>
<feature type="transmembrane region" description="Helical" evidence="1">
    <location>
        <begin position="199"/>
        <end position="217"/>
    </location>
</feature>
<sequence>MTRKNYRIFEGLRIAVPLTFISGFLNAFTFVTQGRRFAGVQSGNVISWAYYLAMGNYVQVVQFTVPIVFFALGQVFTYLAKRWFDETHHFWHFGSSLILTIITIFTATITPFVSEYYTNALVAFVASIQVETFQKIHGAPYASVMMTGNVKNAARLYFKGVYEHNKEFREQGRHIFVIIASFATGVYVSTRLSYHFGEFTLWFALIPLLLVNYLLWVEKRSLGY</sequence>
<dbReference type="Pfam" id="PF06912">
    <property type="entry name" value="DUF1275"/>
    <property type="match status" value="1"/>
</dbReference>
<protein>
    <submittedName>
        <fullName evidence="2">Uncharacterized membrane protein YoaK (UPF0700 family)</fullName>
    </submittedName>
</protein>
<keyword evidence="1" id="KW-0812">Transmembrane</keyword>
<dbReference type="Proteomes" id="UP000809081">
    <property type="component" value="Unassembled WGS sequence"/>
</dbReference>
<evidence type="ECO:0000313" key="3">
    <source>
        <dbReference type="Proteomes" id="UP000809081"/>
    </source>
</evidence>
<dbReference type="EMBL" id="JAFBEI010000010">
    <property type="protein sequence ID" value="MBM7635845.1"/>
    <property type="molecule type" value="Genomic_DNA"/>
</dbReference>
<gene>
    <name evidence="2" type="ORF">JOC31_000659</name>
</gene>
<comment type="caution">
    <text evidence="2">The sequence shown here is derived from an EMBL/GenBank/DDBJ whole genome shotgun (WGS) entry which is preliminary data.</text>
</comment>